<name>A0A4R6IQP2_9SPHI</name>
<evidence type="ECO:0000313" key="2">
    <source>
        <dbReference type="EMBL" id="TDO24659.1"/>
    </source>
</evidence>
<dbReference type="Gene3D" id="2.30.110.10">
    <property type="entry name" value="Electron Transport, Fmn-binding Protein, Chain A"/>
    <property type="match status" value="1"/>
</dbReference>
<gene>
    <name evidence="2" type="ORF">CLV32_0952</name>
</gene>
<reference evidence="2 3" key="1">
    <citation type="submission" date="2019-03" db="EMBL/GenBank/DDBJ databases">
        <title>Genomic Encyclopedia of Archaeal and Bacterial Type Strains, Phase II (KMG-II): from individual species to whole genera.</title>
        <authorList>
            <person name="Goeker M."/>
        </authorList>
    </citation>
    <scope>NUCLEOTIDE SEQUENCE [LARGE SCALE GENOMIC DNA]</scope>
    <source>
        <strain evidence="2 3">DSM 19034</strain>
    </source>
</reference>
<dbReference type="OrthoDB" id="9794948at2"/>
<dbReference type="SUPFAM" id="SSF50475">
    <property type="entry name" value="FMN-binding split barrel"/>
    <property type="match status" value="1"/>
</dbReference>
<organism evidence="2 3">
    <name type="scientific">Pedobacter duraquae</name>
    <dbReference type="NCBI Taxonomy" id="425511"/>
    <lineage>
        <taxon>Bacteria</taxon>
        <taxon>Pseudomonadati</taxon>
        <taxon>Bacteroidota</taxon>
        <taxon>Sphingobacteriia</taxon>
        <taxon>Sphingobacteriales</taxon>
        <taxon>Sphingobacteriaceae</taxon>
        <taxon>Pedobacter</taxon>
    </lineage>
</organism>
<protein>
    <submittedName>
        <fullName evidence="2">PaiB family negative transcriptional regulator</fullName>
    </submittedName>
</protein>
<dbReference type="PANTHER" id="PTHR35802">
    <property type="entry name" value="PROTEASE SYNTHASE AND SPORULATION PROTEIN PAI 2"/>
    <property type="match status" value="1"/>
</dbReference>
<dbReference type="PIRSF" id="PIRSF010372">
    <property type="entry name" value="PaiB"/>
    <property type="match status" value="1"/>
</dbReference>
<keyword evidence="3" id="KW-1185">Reference proteome</keyword>
<dbReference type="InterPro" id="IPR012349">
    <property type="entry name" value="Split_barrel_FMN-bd"/>
</dbReference>
<dbReference type="Pfam" id="PF04299">
    <property type="entry name" value="FMN_bind_2"/>
    <property type="match status" value="1"/>
</dbReference>
<feature type="region of interest" description="Disordered" evidence="1">
    <location>
        <begin position="176"/>
        <end position="200"/>
    </location>
</feature>
<evidence type="ECO:0000313" key="3">
    <source>
        <dbReference type="Proteomes" id="UP000295499"/>
    </source>
</evidence>
<accession>A0A4R6IQP2</accession>
<evidence type="ECO:0000256" key="1">
    <source>
        <dbReference type="SAM" id="MobiDB-lite"/>
    </source>
</evidence>
<dbReference type="AlphaFoldDB" id="A0A4R6IQP2"/>
<comment type="caution">
    <text evidence="2">The sequence shown here is derived from an EMBL/GenBank/DDBJ whole genome shotgun (WGS) entry which is preliminary data.</text>
</comment>
<dbReference type="RefSeq" id="WP_133552836.1">
    <property type="nucleotide sequence ID" value="NZ_SNWM01000001.1"/>
</dbReference>
<sequence length="200" mass="23371">MYIPKNFLVTDQNEVIEFMKRYSFATMISVEDKLPVATHLPFVISERGEDIMLTAHFARANTQWERITEGDVLVIFTEPHAYISPKNYDHERNVPTWNYIAVHAYGTVKLLQDVKQTLDVLEATIVNYESGYKAQWDRFDESYKLKMIKGIVAFELTITDLQAKKKLSQNRTETEKTKIISDLSQRESSHERDLANFMRK</sequence>
<dbReference type="Proteomes" id="UP000295499">
    <property type="component" value="Unassembled WGS sequence"/>
</dbReference>
<dbReference type="PANTHER" id="PTHR35802:SF1">
    <property type="entry name" value="PROTEASE SYNTHASE AND SPORULATION PROTEIN PAI 2"/>
    <property type="match status" value="1"/>
</dbReference>
<feature type="compositionally biased region" description="Basic and acidic residues" evidence="1">
    <location>
        <begin position="176"/>
        <end position="194"/>
    </location>
</feature>
<dbReference type="InterPro" id="IPR007396">
    <property type="entry name" value="TR_PAI2-type"/>
</dbReference>
<proteinExistence type="predicted"/>
<dbReference type="EMBL" id="SNWM01000001">
    <property type="protein sequence ID" value="TDO24659.1"/>
    <property type="molecule type" value="Genomic_DNA"/>
</dbReference>